<dbReference type="CDD" id="cd07957">
    <property type="entry name" value="Anticodon_Ia_Met"/>
    <property type="match status" value="1"/>
</dbReference>
<dbReference type="PRINTS" id="PR01041">
    <property type="entry name" value="TRNASYNTHMET"/>
</dbReference>
<dbReference type="InterPro" id="IPR014729">
    <property type="entry name" value="Rossmann-like_a/b/a_fold"/>
</dbReference>
<dbReference type="Proteomes" id="UP000054010">
    <property type="component" value="Unassembled WGS sequence"/>
</dbReference>
<dbReference type="InterPro" id="IPR023458">
    <property type="entry name" value="Met-tRNA_ligase_1"/>
</dbReference>
<dbReference type="Gene3D" id="1.10.730.10">
    <property type="entry name" value="Isoleucyl-tRNA Synthetase, Domain 1"/>
    <property type="match status" value="1"/>
</dbReference>
<evidence type="ECO:0000313" key="15">
    <source>
        <dbReference type="Proteomes" id="UP000054010"/>
    </source>
</evidence>
<dbReference type="GO" id="GO:0005829">
    <property type="term" value="C:cytosol"/>
    <property type="evidence" value="ECO:0007669"/>
    <property type="project" value="TreeGrafter"/>
</dbReference>
<dbReference type="InterPro" id="IPR014758">
    <property type="entry name" value="Met-tRNA_synth"/>
</dbReference>
<evidence type="ECO:0000256" key="11">
    <source>
        <dbReference type="HAMAP-Rule" id="MF_00098"/>
    </source>
</evidence>
<dbReference type="InterPro" id="IPR041872">
    <property type="entry name" value="Anticodon_Met"/>
</dbReference>
<dbReference type="SUPFAM" id="SSF52374">
    <property type="entry name" value="Nucleotidylyl transferase"/>
    <property type="match status" value="1"/>
</dbReference>
<dbReference type="NCBIfam" id="TIGR00398">
    <property type="entry name" value="metG"/>
    <property type="match status" value="1"/>
</dbReference>
<dbReference type="EMBL" id="ADVR01000052">
    <property type="protein sequence ID" value="EFO80452.1"/>
    <property type="molecule type" value="Genomic_DNA"/>
</dbReference>
<dbReference type="GO" id="GO:0005524">
    <property type="term" value="F:ATP binding"/>
    <property type="evidence" value="ECO:0007669"/>
    <property type="project" value="UniProtKB-UniRule"/>
</dbReference>
<comment type="cofactor">
    <cofactor evidence="11">
        <name>Zn(2+)</name>
        <dbReference type="ChEBI" id="CHEBI:29105"/>
    </cofactor>
    <text evidence="11">Binds 1 zinc ion per subunit.</text>
</comment>
<keyword evidence="7 11" id="KW-0067">ATP-binding</keyword>
<keyword evidence="9 11" id="KW-0030">Aminoacyl-tRNA synthetase</keyword>
<protein>
    <recommendedName>
        <fullName evidence="11">Methionine--tRNA ligase</fullName>
        <ecNumber evidence="11">6.1.1.10</ecNumber>
    </recommendedName>
    <alternativeName>
        <fullName evidence="11">Methionyl-tRNA synthetase</fullName>
        <shortName evidence="11">MetRS</shortName>
    </alternativeName>
</protein>
<dbReference type="SUPFAM" id="SSF57770">
    <property type="entry name" value="Methionyl-tRNA synthetase (MetRS), Zn-domain"/>
    <property type="match status" value="1"/>
</dbReference>
<dbReference type="GO" id="GO:0004825">
    <property type="term" value="F:methionine-tRNA ligase activity"/>
    <property type="evidence" value="ECO:0007669"/>
    <property type="project" value="UniProtKB-UniRule"/>
</dbReference>
<dbReference type="PANTHER" id="PTHR45765:SF1">
    <property type="entry name" value="METHIONINE--TRNA LIGASE, CYTOPLASMIC"/>
    <property type="match status" value="1"/>
</dbReference>
<feature type="binding site" evidence="11">
    <location>
        <position position="154"/>
    </location>
    <ligand>
        <name>Zn(2+)</name>
        <dbReference type="ChEBI" id="CHEBI:29105"/>
    </ligand>
</feature>
<keyword evidence="5 11" id="KW-0436">Ligase</keyword>
<dbReference type="CDD" id="cd00814">
    <property type="entry name" value="MetRS_core"/>
    <property type="match status" value="1"/>
</dbReference>
<feature type="domain" description="Methionyl-tRNA synthetase anticodon-binding" evidence="13">
    <location>
        <begin position="426"/>
        <end position="527"/>
    </location>
</feature>
<keyword evidence="4 11" id="KW-0963">Cytoplasm</keyword>
<evidence type="ECO:0000256" key="3">
    <source>
        <dbReference type="ARBA" id="ARBA00008258"/>
    </source>
</evidence>
<evidence type="ECO:0000256" key="5">
    <source>
        <dbReference type="ARBA" id="ARBA00022598"/>
    </source>
</evidence>
<dbReference type="InterPro" id="IPR015413">
    <property type="entry name" value="Methionyl/Leucyl_tRNA_Synth"/>
</dbReference>
<dbReference type="AlphaFoldDB" id="E1IEC6"/>
<comment type="catalytic activity">
    <reaction evidence="10 11">
        <text>tRNA(Met) + L-methionine + ATP = L-methionyl-tRNA(Met) + AMP + diphosphate</text>
        <dbReference type="Rhea" id="RHEA:13481"/>
        <dbReference type="Rhea" id="RHEA-COMP:9667"/>
        <dbReference type="Rhea" id="RHEA-COMP:9698"/>
        <dbReference type="ChEBI" id="CHEBI:30616"/>
        <dbReference type="ChEBI" id="CHEBI:33019"/>
        <dbReference type="ChEBI" id="CHEBI:57844"/>
        <dbReference type="ChEBI" id="CHEBI:78442"/>
        <dbReference type="ChEBI" id="CHEBI:78530"/>
        <dbReference type="ChEBI" id="CHEBI:456215"/>
        <dbReference type="EC" id="6.1.1.10"/>
    </reaction>
</comment>
<evidence type="ECO:0000259" key="13">
    <source>
        <dbReference type="Pfam" id="PF19303"/>
    </source>
</evidence>
<keyword evidence="6 11" id="KW-0547">Nucleotide-binding</keyword>
<feature type="binding site" evidence="11">
    <location>
        <position position="355"/>
    </location>
    <ligand>
        <name>ATP</name>
        <dbReference type="ChEBI" id="CHEBI:30616"/>
    </ligand>
</feature>
<dbReference type="InterPro" id="IPR009080">
    <property type="entry name" value="tRNAsynth_Ia_anticodon-bd"/>
</dbReference>
<comment type="similarity">
    <text evidence="3 11">Belongs to the class-I aminoacyl-tRNA synthetase family. MetG type 1 subfamily.</text>
</comment>
<keyword evidence="11" id="KW-0479">Metal-binding</keyword>
<keyword evidence="15" id="KW-1185">Reference proteome</keyword>
<evidence type="ECO:0000256" key="4">
    <source>
        <dbReference type="ARBA" id="ARBA00022490"/>
    </source>
</evidence>
<feature type="domain" description="Methionyl/Leucyl tRNA synthetase" evidence="12">
    <location>
        <begin position="12"/>
        <end position="416"/>
    </location>
</feature>
<feature type="short sequence motif" description="'HIGH' region" evidence="11">
    <location>
        <begin position="19"/>
        <end position="29"/>
    </location>
</feature>
<dbReference type="STRING" id="765420.OSCT_1677"/>
<comment type="function">
    <text evidence="1 11">Is required not only for elongation of protein synthesis but also for the initiation of all mRNA translation through initiator tRNA(fMet) aminoacylation.</text>
</comment>
<keyword evidence="8 11" id="KW-0648">Protein biosynthesis</keyword>
<dbReference type="Pfam" id="PF09334">
    <property type="entry name" value="tRNA-synt_1g"/>
    <property type="match status" value="1"/>
</dbReference>
<feature type="binding site" evidence="11">
    <location>
        <position position="151"/>
    </location>
    <ligand>
        <name>Zn(2+)</name>
        <dbReference type="ChEBI" id="CHEBI:29105"/>
    </ligand>
</feature>
<dbReference type="InterPro" id="IPR029038">
    <property type="entry name" value="MetRS_Zn"/>
</dbReference>
<proteinExistence type="inferred from homology"/>
<accession>E1IEC6</accession>
<comment type="caution">
    <text evidence="14">The sequence shown here is derived from an EMBL/GenBank/DDBJ whole genome shotgun (WGS) entry which is preliminary data.</text>
</comment>
<dbReference type="EC" id="6.1.1.10" evidence="11"/>
<keyword evidence="11" id="KW-0862">Zinc</keyword>
<dbReference type="eggNOG" id="COG0143">
    <property type="taxonomic scope" value="Bacteria"/>
</dbReference>
<gene>
    <name evidence="11" type="primary">metG</name>
    <name evidence="14" type="ORF">OSCT_1677</name>
</gene>
<dbReference type="PANTHER" id="PTHR45765">
    <property type="entry name" value="METHIONINE--TRNA LIGASE"/>
    <property type="match status" value="1"/>
</dbReference>
<evidence type="ECO:0000256" key="9">
    <source>
        <dbReference type="ARBA" id="ARBA00023146"/>
    </source>
</evidence>
<name>E1IEC6_9CHLR</name>
<dbReference type="Pfam" id="PF19303">
    <property type="entry name" value="Anticodon_3"/>
    <property type="match status" value="1"/>
</dbReference>
<dbReference type="InterPro" id="IPR033911">
    <property type="entry name" value="MetRS_core"/>
</dbReference>
<organism evidence="14 15">
    <name type="scientific">Oscillochloris trichoides DG-6</name>
    <dbReference type="NCBI Taxonomy" id="765420"/>
    <lineage>
        <taxon>Bacteria</taxon>
        <taxon>Bacillati</taxon>
        <taxon>Chloroflexota</taxon>
        <taxon>Chloroflexia</taxon>
        <taxon>Chloroflexales</taxon>
        <taxon>Chloroflexineae</taxon>
        <taxon>Oscillochloridaceae</taxon>
        <taxon>Oscillochloris</taxon>
    </lineage>
</organism>
<dbReference type="Gene3D" id="3.40.50.620">
    <property type="entry name" value="HUPs"/>
    <property type="match status" value="1"/>
</dbReference>
<comment type="subunit">
    <text evidence="11">Monomer.</text>
</comment>
<feature type="short sequence motif" description="'KMSKS' region" evidence="11">
    <location>
        <begin position="352"/>
        <end position="356"/>
    </location>
</feature>
<dbReference type="FunFam" id="2.20.28.20:FF:000001">
    <property type="entry name" value="Methionine--tRNA ligase"/>
    <property type="match status" value="1"/>
</dbReference>
<evidence type="ECO:0000256" key="6">
    <source>
        <dbReference type="ARBA" id="ARBA00022741"/>
    </source>
</evidence>
<evidence type="ECO:0000256" key="7">
    <source>
        <dbReference type="ARBA" id="ARBA00022840"/>
    </source>
</evidence>
<sequence>MIEYEVPMPEHILVAVAWPYANGPRHVGHVAGFGVPSDIFARFQRLRGNHVLMVSGTDEHGTPITLAADKEGVTPRDIADRYNEVIGDDLRNLGLSYDTFTRTTTQNHYHVTQDLFQTLYHKGYILRQETLGAFSATTGRTLPDRYVEGTCPICGYKDARGDQCDQCGNQLDPIDLIEPRSKVDGSTPIFKKTEHFLLDLPAFGEQLRTWIEAQEHWRPNVRSFSLNFIKDLKPRSITRDLDWGVPIPLPEYADRDDKRIYVWFDAVIGYLSASIEWAENRGTPDAWREWWQNPQARHYYFMGKDNIVFHTVIWPGMLLGYGAGGHYGAGRAKLELPYNVVSSEFLTMEGKKFSSSRGVVIYVNDVLSRYDADALRYFLAIAGPENQDTDFTWAEFVRRNNDELVATWGNLVNRTLTNVYKNFGSVPQPGDLSSADQALIAQVEAGIETVGKELDAARFKAGLSEAMRLAGQVNIYLSDQEPWKVIKQDRERAATIWYTALRCVDTLKILFTPFLPFSSQHLHEYLGYDGYIAGPLEFREYTEPNGRSHRVLTGDYETWVGRWEVSALPVGQALREPKPLFKKLDEKVIEEELARLA</sequence>
<dbReference type="HAMAP" id="MF_00098">
    <property type="entry name" value="Met_tRNA_synth_type1"/>
    <property type="match status" value="1"/>
</dbReference>
<dbReference type="SUPFAM" id="SSF47323">
    <property type="entry name" value="Anticodon-binding domain of a subclass of class I aminoacyl-tRNA synthetases"/>
    <property type="match status" value="1"/>
</dbReference>
<reference evidence="14 15" key="1">
    <citation type="journal article" date="2011" name="J. Bacteriol.">
        <title>Draft genome sequence of the anoxygenic filamentous phototrophic bacterium Oscillochloris trichoides subsp. DG-6.</title>
        <authorList>
            <person name="Kuznetsov B.B."/>
            <person name="Ivanovsky R.N."/>
            <person name="Keppen O.I."/>
            <person name="Sukhacheva M.V."/>
            <person name="Bumazhkin B.K."/>
            <person name="Patutina E.O."/>
            <person name="Beletsky A.V."/>
            <person name="Mardanov A.V."/>
            <person name="Baslerov R.V."/>
            <person name="Panteleeva A.N."/>
            <person name="Kolganova T.V."/>
            <person name="Ravin N.V."/>
            <person name="Skryabin K.G."/>
        </authorList>
    </citation>
    <scope>NUCLEOTIDE SEQUENCE [LARGE SCALE GENOMIC DNA]</scope>
    <source>
        <strain evidence="14 15">DG-6</strain>
    </source>
</reference>
<dbReference type="HOGENOM" id="CLU_009710_1_2_0"/>
<dbReference type="GO" id="GO:0046872">
    <property type="term" value="F:metal ion binding"/>
    <property type="evidence" value="ECO:0007669"/>
    <property type="project" value="UniProtKB-KW"/>
</dbReference>
<evidence type="ECO:0000313" key="14">
    <source>
        <dbReference type="EMBL" id="EFO80452.1"/>
    </source>
</evidence>
<feature type="binding site" evidence="11">
    <location>
        <position position="167"/>
    </location>
    <ligand>
        <name>Zn(2+)</name>
        <dbReference type="ChEBI" id="CHEBI:29105"/>
    </ligand>
</feature>
<evidence type="ECO:0000256" key="8">
    <source>
        <dbReference type="ARBA" id="ARBA00022917"/>
    </source>
</evidence>
<evidence type="ECO:0000259" key="12">
    <source>
        <dbReference type="Pfam" id="PF09334"/>
    </source>
</evidence>
<evidence type="ECO:0000256" key="1">
    <source>
        <dbReference type="ARBA" id="ARBA00003314"/>
    </source>
</evidence>
<evidence type="ECO:0000256" key="10">
    <source>
        <dbReference type="ARBA" id="ARBA00047364"/>
    </source>
</evidence>
<dbReference type="Gene3D" id="2.20.28.20">
    <property type="entry name" value="Methionyl-tRNA synthetase, Zn-domain"/>
    <property type="match status" value="1"/>
</dbReference>
<dbReference type="GO" id="GO:0006431">
    <property type="term" value="P:methionyl-tRNA aminoacylation"/>
    <property type="evidence" value="ECO:0007669"/>
    <property type="project" value="UniProtKB-UniRule"/>
</dbReference>
<feature type="binding site" evidence="11">
    <location>
        <position position="164"/>
    </location>
    <ligand>
        <name>Zn(2+)</name>
        <dbReference type="ChEBI" id="CHEBI:29105"/>
    </ligand>
</feature>
<evidence type="ECO:0000256" key="2">
    <source>
        <dbReference type="ARBA" id="ARBA00004496"/>
    </source>
</evidence>
<comment type="subcellular location">
    <subcellularLocation>
        <location evidence="2 11">Cytoplasm</location>
    </subcellularLocation>
</comment>